<evidence type="ECO:0000313" key="1">
    <source>
        <dbReference type="EMBL" id="QHS90885.1"/>
    </source>
</evidence>
<name>A0A6C0BEZ3_9ZZZZ</name>
<organism evidence="1">
    <name type="scientific">viral metagenome</name>
    <dbReference type="NCBI Taxonomy" id="1070528"/>
    <lineage>
        <taxon>unclassified sequences</taxon>
        <taxon>metagenomes</taxon>
        <taxon>organismal metagenomes</taxon>
    </lineage>
</organism>
<accession>A0A6C0BEZ3</accession>
<dbReference type="EMBL" id="MN739153">
    <property type="protein sequence ID" value="QHS90885.1"/>
    <property type="molecule type" value="Genomic_DNA"/>
</dbReference>
<reference evidence="1" key="1">
    <citation type="journal article" date="2020" name="Nature">
        <title>Giant virus diversity and host interactions through global metagenomics.</title>
        <authorList>
            <person name="Schulz F."/>
            <person name="Roux S."/>
            <person name="Paez-Espino D."/>
            <person name="Jungbluth S."/>
            <person name="Walsh D.A."/>
            <person name="Denef V.J."/>
            <person name="McMahon K.D."/>
            <person name="Konstantinidis K.T."/>
            <person name="Eloe-Fadrosh E.A."/>
            <person name="Kyrpides N.C."/>
            <person name="Woyke T."/>
        </authorList>
    </citation>
    <scope>NUCLEOTIDE SEQUENCE</scope>
    <source>
        <strain evidence="1">GVMAG-M-3300010354-11</strain>
    </source>
</reference>
<dbReference type="AlphaFoldDB" id="A0A6C0BEZ3"/>
<protein>
    <submittedName>
        <fullName evidence="1">Uncharacterized protein</fullName>
    </submittedName>
</protein>
<sequence length="339" mass="40207">MILLHNFYNIVDQYFDDPNSLFSVKSLIYSDHADKYTKSLYVDERIKKHIIENFNRKLKISITIRTVDIDINIVYSEGENLDKYKTQIITTVVCFMHFVCVHFKCDIPRPLSIHVFLTDYKKEFPSESTLLTPFNVNTGVTINGKTILVYRKEEVIKVLIHELIHFFGIDHMHVSQDKEHELQHLFSLQNRVYLTESYTDFLACTSNTMLYSVLSSTGKLLSFKSFIRSFNSNLKRERLYILEQASRVLHHQNYCYGVKHNYSEKTHVIAYYIIKAVMFSNWKKYIEMYNEHMTKNHSLFQDEIVKDCENYKIFCNMRVKPSDTLRMTSLDVLNKMKTI</sequence>
<proteinExistence type="predicted"/>